<accession>A0A0E9UQF5</accession>
<dbReference type="EMBL" id="GBXM01040483">
    <property type="protein sequence ID" value="JAH68094.1"/>
    <property type="molecule type" value="Transcribed_RNA"/>
</dbReference>
<name>A0A0E9UQF5_ANGAN</name>
<sequence length="12" mass="1470">MCVLYRIFTPVQ</sequence>
<reference evidence="1" key="1">
    <citation type="submission" date="2014-11" db="EMBL/GenBank/DDBJ databases">
        <authorList>
            <person name="Amaro Gonzalez C."/>
        </authorList>
    </citation>
    <scope>NUCLEOTIDE SEQUENCE</scope>
</reference>
<organism evidence="1">
    <name type="scientific">Anguilla anguilla</name>
    <name type="common">European freshwater eel</name>
    <name type="synonym">Muraena anguilla</name>
    <dbReference type="NCBI Taxonomy" id="7936"/>
    <lineage>
        <taxon>Eukaryota</taxon>
        <taxon>Metazoa</taxon>
        <taxon>Chordata</taxon>
        <taxon>Craniata</taxon>
        <taxon>Vertebrata</taxon>
        <taxon>Euteleostomi</taxon>
        <taxon>Actinopterygii</taxon>
        <taxon>Neopterygii</taxon>
        <taxon>Teleostei</taxon>
        <taxon>Anguilliformes</taxon>
        <taxon>Anguillidae</taxon>
        <taxon>Anguilla</taxon>
    </lineage>
</organism>
<evidence type="ECO:0000313" key="1">
    <source>
        <dbReference type="EMBL" id="JAH68094.1"/>
    </source>
</evidence>
<reference evidence="1" key="2">
    <citation type="journal article" date="2015" name="Fish Shellfish Immunol.">
        <title>Early steps in the European eel (Anguilla anguilla)-Vibrio vulnificus interaction in the gills: Role of the RtxA13 toxin.</title>
        <authorList>
            <person name="Callol A."/>
            <person name="Pajuelo D."/>
            <person name="Ebbesson L."/>
            <person name="Teles M."/>
            <person name="MacKenzie S."/>
            <person name="Amaro C."/>
        </authorList>
    </citation>
    <scope>NUCLEOTIDE SEQUENCE</scope>
</reference>
<proteinExistence type="predicted"/>
<protein>
    <submittedName>
        <fullName evidence="1">Uncharacterized protein</fullName>
    </submittedName>
</protein>